<keyword evidence="1" id="KW-0472">Membrane</keyword>
<dbReference type="EMBL" id="FXYZ01000017">
    <property type="protein sequence ID" value="SMX97179.1"/>
    <property type="molecule type" value="Genomic_DNA"/>
</dbReference>
<organism evidence="2 3">
    <name type="scientific">Brevibacterium aurantiacum</name>
    <dbReference type="NCBI Taxonomy" id="273384"/>
    <lineage>
        <taxon>Bacteria</taxon>
        <taxon>Bacillati</taxon>
        <taxon>Actinomycetota</taxon>
        <taxon>Actinomycetes</taxon>
        <taxon>Micrococcales</taxon>
        <taxon>Brevibacteriaceae</taxon>
        <taxon>Brevibacterium</taxon>
    </lineage>
</organism>
<keyword evidence="1" id="KW-0812">Transmembrane</keyword>
<sequence>MSNLSPEEEKVVTVLCFVGGGVGTIALGGVWSAFRQALVDLHILVDEGVVLPMFGDEIGLDWARIIIGIAVGLLALGSIVLMSVAKFRRRRRLMRIADAL</sequence>
<accession>A0A2H1KBZ6</accession>
<evidence type="ECO:0000313" key="2">
    <source>
        <dbReference type="EMBL" id="SMX97179.1"/>
    </source>
</evidence>
<dbReference type="Proteomes" id="UP000234327">
    <property type="component" value="Unassembled WGS sequence"/>
</dbReference>
<evidence type="ECO:0000256" key="1">
    <source>
        <dbReference type="SAM" id="Phobius"/>
    </source>
</evidence>
<dbReference type="AlphaFoldDB" id="A0A2H1KBZ6"/>
<proteinExistence type="predicted"/>
<evidence type="ECO:0000313" key="3">
    <source>
        <dbReference type="Proteomes" id="UP000234327"/>
    </source>
</evidence>
<keyword evidence="1" id="KW-1133">Transmembrane helix</keyword>
<name>A0A2H1KBZ6_BREAU</name>
<protein>
    <submittedName>
        <fullName evidence="2">Uncharacterized protein</fullName>
    </submittedName>
</protein>
<gene>
    <name evidence="2" type="ORF">BAURA63_03173</name>
</gene>
<feature type="transmembrane region" description="Helical" evidence="1">
    <location>
        <begin position="12"/>
        <end position="34"/>
    </location>
</feature>
<reference evidence="2 3" key="1">
    <citation type="submission" date="2017-03" db="EMBL/GenBank/DDBJ databases">
        <authorList>
            <person name="Afonso C.L."/>
            <person name="Miller P.J."/>
            <person name="Scott M.A."/>
            <person name="Spackman E."/>
            <person name="Goraichik I."/>
            <person name="Dimitrov K.M."/>
            <person name="Suarez D.L."/>
            <person name="Swayne D.E."/>
        </authorList>
    </citation>
    <scope>NUCLEOTIDE SEQUENCE [LARGE SCALE GENOMIC DNA]</scope>
    <source>
        <strain evidence="3">6(3)</strain>
    </source>
</reference>
<dbReference type="RefSeq" id="WP_101598657.1">
    <property type="nucleotide sequence ID" value="NZ_FXYZ01000017.1"/>
</dbReference>
<feature type="transmembrane region" description="Helical" evidence="1">
    <location>
        <begin position="62"/>
        <end position="85"/>
    </location>
</feature>